<dbReference type="EMBL" id="DXDC01000045">
    <property type="protein sequence ID" value="HIY64980.1"/>
    <property type="molecule type" value="Genomic_DNA"/>
</dbReference>
<comment type="caution">
    <text evidence="4">The sequence shown here is derived from an EMBL/GenBank/DDBJ whole genome shotgun (WGS) entry which is preliminary data.</text>
</comment>
<proteinExistence type="predicted"/>
<evidence type="ECO:0000256" key="1">
    <source>
        <dbReference type="ARBA" id="ARBA00022729"/>
    </source>
</evidence>
<dbReference type="SMART" id="SM00062">
    <property type="entry name" value="PBPb"/>
    <property type="match status" value="1"/>
</dbReference>
<dbReference type="Gene3D" id="3.40.190.10">
    <property type="entry name" value="Periplasmic binding protein-like II"/>
    <property type="match status" value="2"/>
</dbReference>
<feature type="chain" id="PRO_5039697284" evidence="2">
    <location>
        <begin position="25"/>
        <end position="284"/>
    </location>
</feature>
<feature type="domain" description="Solute-binding protein family 3/N-terminal" evidence="3">
    <location>
        <begin position="46"/>
        <end position="274"/>
    </location>
</feature>
<keyword evidence="1 2" id="KW-0732">Signal</keyword>
<feature type="signal peptide" evidence="2">
    <location>
        <begin position="1"/>
        <end position="24"/>
    </location>
</feature>
<dbReference type="PANTHER" id="PTHR35936:SF19">
    <property type="entry name" value="AMINO-ACID-BINDING PROTEIN YXEM-RELATED"/>
    <property type="match status" value="1"/>
</dbReference>
<reference evidence="4" key="1">
    <citation type="journal article" date="2021" name="PeerJ">
        <title>Extensive microbial diversity within the chicken gut microbiome revealed by metagenomics and culture.</title>
        <authorList>
            <person name="Gilroy R."/>
            <person name="Ravi A."/>
            <person name="Getino M."/>
            <person name="Pursley I."/>
            <person name="Horton D.L."/>
            <person name="Alikhan N.F."/>
            <person name="Baker D."/>
            <person name="Gharbi K."/>
            <person name="Hall N."/>
            <person name="Watson M."/>
            <person name="Adriaenssens E.M."/>
            <person name="Foster-Nyarko E."/>
            <person name="Jarju S."/>
            <person name="Secka A."/>
            <person name="Antonio M."/>
            <person name="Oren A."/>
            <person name="Chaudhuri R.R."/>
            <person name="La Ragione R."/>
            <person name="Hildebrand F."/>
            <person name="Pallen M.J."/>
        </authorList>
    </citation>
    <scope>NUCLEOTIDE SEQUENCE</scope>
    <source>
        <strain evidence="4">ChiGjej1B1-98</strain>
    </source>
</reference>
<dbReference type="CDD" id="cd01004">
    <property type="entry name" value="PBP2_MidA_like"/>
    <property type="match status" value="1"/>
</dbReference>
<accession>A0A9D1YTY0</accession>
<dbReference type="PANTHER" id="PTHR35936">
    <property type="entry name" value="MEMBRANE-BOUND LYTIC MUREIN TRANSGLYCOSYLASE F"/>
    <property type="match status" value="1"/>
</dbReference>
<reference evidence="4" key="2">
    <citation type="submission" date="2021-04" db="EMBL/GenBank/DDBJ databases">
        <authorList>
            <person name="Gilroy R."/>
        </authorList>
    </citation>
    <scope>NUCLEOTIDE SEQUENCE</scope>
    <source>
        <strain evidence="4">ChiGjej1B1-98</strain>
    </source>
</reference>
<dbReference type="SUPFAM" id="SSF53850">
    <property type="entry name" value="Periplasmic binding protein-like II"/>
    <property type="match status" value="1"/>
</dbReference>
<dbReference type="InterPro" id="IPR001638">
    <property type="entry name" value="Solute-binding_3/MltF_N"/>
</dbReference>
<dbReference type="Proteomes" id="UP000824005">
    <property type="component" value="Unassembled WGS sequence"/>
</dbReference>
<evidence type="ECO:0000259" key="3">
    <source>
        <dbReference type="SMART" id="SM00062"/>
    </source>
</evidence>
<dbReference type="AlphaFoldDB" id="A0A9D1YTY0"/>
<organism evidence="4 5">
    <name type="scientific">Candidatus Agrococcus pullicola</name>
    <dbReference type="NCBI Taxonomy" id="2838429"/>
    <lineage>
        <taxon>Bacteria</taxon>
        <taxon>Bacillati</taxon>
        <taxon>Actinomycetota</taxon>
        <taxon>Actinomycetes</taxon>
        <taxon>Micrococcales</taxon>
        <taxon>Microbacteriaceae</taxon>
        <taxon>Agrococcus</taxon>
    </lineage>
</organism>
<dbReference type="Pfam" id="PF00497">
    <property type="entry name" value="SBP_bac_3"/>
    <property type="match status" value="1"/>
</dbReference>
<evidence type="ECO:0000256" key="2">
    <source>
        <dbReference type="SAM" id="SignalP"/>
    </source>
</evidence>
<evidence type="ECO:0000313" key="4">
    <source>
        <dbReference type="EMBL" id="HIY64980.1"/>
    </source>
</evidence>
<evidence type="ECO:0000313" key="5">
    <source>
        <dbReference type="Proteomes" id="UP000824005"/>
    </source>
</evidence>
<name>A0A9D1YTY0_9MICO</name>
<sequence>MRFHSTRICTGIAIVGAAALGLTACGGTAPDDDTAGDALPVNNAGSLTVCISKNAYEPMYWNEGGTLTGFDVDAIEAIGEHLGLDVSFSEMAFDGLLPALTSGRCDVLRSGLYVNEERASQTDAIPYLQTGPALIIPAGNPLGLESTEDLSGISIAVQAASANEQILRDISDELEAEGLPGIELSVYPELPETIAALTNGRVDATMETDVAAGQAAATLGDDYEMLGTIFPAETEFGMFMPRDSELTPHVLDATETLTGDGTFAEIAELYELDPQRIVEPELVR</sequence>
<gene>
    <name evidence="4" type="ORF">H9830_01725</name>
</gene>
<dbReference type="PROSITE" id="PS51257">
    <property type="entry name" value="PROKAR_LIPOPROTEIN"/>
    <property type="match status" value="1"/>
</dbReference>
<protein>
    <submittedName>
        <fullName evidence="4">ABC transporter substrate-binding protein</fullName>
    </submittedName>
</protein>